<reference evidence="2" key="1">
    <citation type="submission" date="2018-02" db="EMBL/GenBank/DDBJ databases">
        <title>Rhizophora mucronata_Transcriptome.</title>
        <authorList>
            <person name="Meera S.P."/>
            <person name="Sreeshan A."/>
            <person name="Augustine A."/>
        </authorList>
    </citation>
    <scope>NUCLEOTIDE SEQUENCE</scope>
    <source>
        <tissue evidence="2">Leaf</tissue>
    </source>
</reference>
<feature type="region of interest" description="Disordered" evidence="1">
    <location>
        <begin position="1"/>
        <end position="27"/>
    </location>
</feature>
<dbReference type="AlphaFoldDB" id="A0A2P2K0X2"/>
<evidence type="ECO:0000256" key="1">
    <source>
        <dbReference type="SAM" id="MobiDB-lite"/>
    </source>
</evidence>
<sequence length="27" mass="3235">MYMCLQRNPHAQNKNLTRKEALHVIKP</sequence>
<accession>A0A2P2K0X2</accession>
<name>A0A2P2K0X2_RHIMU</name>
<organism evidence="2">
    <name type="scientific">Rhizophora mucronata</name>
    <name type="common">Asiatic mangrove</name>
    <dbReference type="NCBI Taxonomy" id="61149"/>
    <lineage>
        <taxon>Eukaryota</taxon>
        <taxon>Viridiplantae</taxon>
        <taxon>Streptophyta</taxon>
        <taxon>Embryophyta</taxon>
        <taxon>Tracheophyta</taxon>
        <taxon>Spermatophyta</taxon>
        <taxon>Magnoliopsida</taxon>
        <taxon>eudicotyledons</taxon>
        <taxon>Gunneridae</taxon>
        <taxon>Pentapetalae</taxon>
        <taxon>rosids</taxon>
        <taxon>fabids</taxon>
        <taxon>Malpighiales</taxon>
        <taxon>Rhizophoraceae</taxon>
        <taxon>Rhizophora</taxon>
    </lineage>
</organism>
<proteinExistence type="predicted"/>
<feature type="compositionally biased region" description="Basic and acidic residues" evidence="1">
    <location>
        <begin position="17"/>
        <end position="27"/>
    </location>
</feature>
<dbReference type="EMBL" id="GGEC01018890">
    <property type="protein sequence ID" value="MBW99373.1"/>
    <property type="molecule type" value="Transcribed_RNA"/>
</dbReference>
<evidence type="ECO:0000313" key="2">
    <source>
        <dbReference type="EMBL" id="MBW99373.1"/>
    </source>
</evidence>
<protein>
    <submittedName>
        <fullName evidence="2">Uncharacterized protein</fullName>
    </submittedName>
</protein>